<evidence type="ECO:0000313" key="1">
    <source>
        <dbReference type="EMBL" id="MBE8714357.1"/>
    </source>
</evidence>
<keyword evidence="2" id="KW-1185">Reference proteome</keyword>
<name>A0A928YR73_9SPHI</name>
<dbReference type="AlphaFoldDB" id="A0A928YR73"/>
<dbReference type="RefSeq" id="WP_196936396.1">
    <property type="nucleotide sequence ID" value="NZ_MU158698.1"/>
</dbReference>
<comment type="caution">
    <text evidence="1">The sequence shown here is derived from an EMBL/GenBank/DDBJ whole genome shotgun (WGS) entry which is preliminary data.</text>
</comment>
<dbReference type="PROSITE" id="PS51257">
    <property type="entry name" value="PROKAR_LIPOPROTEIN"/>
    <property type="match status" value="1"/>
</dbReference>
<reference evidence="1" key="1">
    <citation type="submission" date="2018-02" db="EMBL/GenBank/DDBJ databases">
        <authorList>
            <person name="Vasarhelyi B.M."/>
            <person name="Deshmukh S."/>
            <person name="Balint B."/>
            <person name="Kukolya J."/>
        </authorList>
    </citation>
    <scope>NUCLEOTIDE SEQUENCE</scope>
    <source>
        <strain evidence="1">KB22</strain>
    </source>
</reference>
<evidence type="ECO:0000313" key="2">
    <source>
        <dbReference type="Proteomes" id="UP000616201"/>
    </source>
</evidence>
<dbReference type="Proteomes" id="UP000616201">
    <property type="component" value="Unassembled WGS sequence"/>
</dbReference>
<organism evidence="1 2">
    <name type="scientific">Sphingobacterium hungaricum</name>
    <dbReference type="NCBI Taxonomy" id="2082723"/>
    <lineage>
        <taxon>Bacteria</taxon>
        <taxon>Pseudomonadati</taxon>
        <taxon>Bacteroidota</taxon>
        <taxon>Sphingobacteriia</taxon>
        <taxon>Sphingobacteriales</taxon>
        <taxon>Sphingobacteriaceae</taxon>
        <taxon>Sphingobacterium</taxon>
    </lineage>
</organism>
<accession>A0A928YR73</accession>
<sequence>MKAKYLGLLIFIPIILFLQSCEKLDDLFAEDGNLIIAADNTTSDRGAFSIKIDGVMAGSFVLEPNYRASFVSCDDDLVSVSQTPNVSIVTSVAKGKHKVELVSHGDNEVVVSWDITVNGCQKLTAIF</sequence>
<proteinExistence type="predicted"/>
<dbReference type="EMBL" id="PRDK01000006">
    <property type="protein sequence ID" value="MBE8714357.1"/>
    <property type="molecule type" value="Genomic_DNA"/>
</dbReference>
<gene>
    <name evidence="1" type="ORF">C4F49_11745</name>
</gene>
<protein>
    <submittedName>
        <fullName evidence="1">Uncharacterized protein</fullName>
    </submittedName>
</protein>